<dbReference type="RefSeq" id="WP_241061227.1">
    <property type="nucleotide sequence ID" value="NZ_JAKWJU010000002.1"/>
</dbReference>
<keyword evidence="2" id="KW-1003">Cell membrane</keyword>
<evidence type="ECO:0000256" key="2">
    <source>
        <dbReference type="ARBA" id="ARBA00022475"/>
    </source>
</evidence>
<feature type="transmembrane region" description="Helical" evidence="7">
    <location>
        <begin position="721"/>
        <end position="748"/>
    </location>
</feature>
<dbReference type="EMBL" id="JAKWJU010000002">
    <property type="protein sequence ID" value="MCH6162323.1"/>
    <property type="molecule type" value="Genomic_DNA"/>
</dbReference>
<feature type="region of interest" description="Disordered" evidence="6">
    <location>
        <begin position="74"/>
        <end position="96"/>
    </location>
</feature>
<name>A0ABS9T1K7_9ACTN</name>
<feature type="transmembrane region" description="Helical" evidence="7">
    <location>
        <begin position="269"/>
        <end position="289"/>
    </location>
</feature>
<reference evidence="9" key="1">
    <citation type="submission" date="2022-03" db="EMBL/GenBank/DDBJ databases">
        <authorList>
            <person name="Santos J.D.N."/>
            <person name="Kallscheuer N."/>
            <person name="Jogler C."/>
            <person name="Lage O.M."/>
        </authorList>
    </citation>
    <scope>NUCLEOTIDE SEQUENCE</scope>
    <source>
        <strain evidence="9">M600PL45_2</strain>
    </source>
</reference>
<evidence type="ECO:0000256" key="1">
    <source>
        <dbReference type="ARBA" id="ARBA00004651"/>
    </source>
</evidence>
<dbReference type="PANTHER" id="PTHR30287:SF1">
    <property type="entry name" value="INNER MEMBRANE PROTEIN"/>
    <property type="match status" value="1"/>
</dbReference>
<evidence type="ECO:0000256" key="6">
    <source>
        <dbReference type="SAM" id="MobiDB-lite"/>
    </source>
</evidence>
<feature type="transmembrane region" description="Helical" evidence="7">
    <location>
        <begin position="352"/>
        <end position="370"/>
    </location>
</feature>
<keyword evidence="4 7" id="KW-1133">Transmembrane helix</keyword>
<organism evidence="9 10">
    <name type="scientific">Streptomyces marispadix</name>
    <dbReference type="NCBI Taxonomy" id="2922868"/>
    <lineage>
        <taxon>Bacteria</taxon>
        <taxon>Bacillati</taxon>
        <taxon>Actinomycetota</taxon>
        <taxon>Actinomycetes</taxon>
        <taxon>Kitasatosporales</taxon>
        <taxon>Streptomycetaceae</taxon>
        <taxon>Streptomyces</taxon>
    </lineage>
</organism>
<evidence type="ECO:0000313" key="9">
    <source>
        <dbReference type="EMBL" id="MCH6162323.1"/>
    </source>
</evidence>
<dbReference type="InterPro" id="IPR038766">
    <property type="entry name" value="Membrane_comp_ABC_pdt"/>
</dbReference>
<keyword evidence="5 7" id="KW-0472">Membrane</keyword>
<keyword evidence="10" id="KW-1185">Reference proteome</keyword>
<evidence type="ECO:0000313" key="10">
    <source>
        <dbReference type="Proteomes" id="UP001166784"/>
    </source>
</evidence>
<feature type="domain" description="ABC3 transporter permease C-terminal" evidence="8">
    <location>
        <begin position="677"/>
        <end position="788"/>
    </location>
</feature>
<evidence type="ECO:0000256" key="5">
    <source>
        <dbReference type="ARBA" id="ARBA00023136"/>
    </source>
</evidence>
<dbReference type="Pfam" id="PF02687">
    <property type="entry name" value="FtsX"/>
    <property type="match status" value="1"/>
</dbReference>
<feature type="transmembrane region" description="Helical" evidence="7">
    <location>
        <begin position="213"/>
        <end position="236"/>
    </location>
</feature>
<feature type="transmembrane region" description="Helical" evidence="7">
    <location>
        <begin position="382"/>
        <end position="403"/>
    </location>
</feature>
<dbReference type="Proteomes" id="UP001166784">
    <property type="component" value="Unassembled WGS sequence"/>
</dbReference>
<evidence type="ECO:0000256" key="7">
    <source>
        <dbReference type="SAM" id="Phobius"/>
    </source>
</evidence>
<sequence length="795" mass="83608">MRTGGTGTAASTRGSGAAGLREWARDLALGARFATSGGRQGWLRTLLTAVGVALGVAVLLLAAAVPEIVRSQDTREEARSGAFTHQSAGPDRSEYSVLGKDANNRWNGYQLYGRLLQAEGSSPATPPGLDHIPGPGELAVSPALKKVLESPEGDVLRERLDGKVTAVIGDEGLLGPSELAFYKGADDLSVAHGATRVTKFGSPQDEQPMDPTLVLLVVVACAVLVMPVAIFIATAVRFGGEQRDARLAALRLVGADIASARRMAAGETLVGALIGLLLGGWFFLLGRAFMAKIELFHISLFPEDVTPGLPLGLLIAVGVPLTAVAVTIFALRGVAIEPLGLVRKSGQRKRRLLWRLVPPAGGAALLLPLAGSLNGGGSVNEVQVSSGVVLLLSGVVLLLPWLVERLVARLRGGPVSWQLATRRLQLSSGNASRAVSGITVAVAGAIALQLLFSVVQVDEERNEHLGQDKTQLDIYGPSSTLADAQALTAELRRTEGVTQANGYLQSWLEAKGKSDDGVNVTVGTCASLRKAARIGDCHDGDAFVVQPGKDEGPPVERGMPLVLNGSSGGENAKGTEGTKGAEGKIWRVPSSARTVEGITSPEGYANSGLLLTPSVLSEKQLASPSFQGWAVTERTDEALERLRTTVFHTDPAYTLWETSDQQRAQEIEGVQQAILAASTAVLLLIGASMTVSMLEQLRERKRQLSVLVAFGTKRSTLGASVLWQTAVPVVLGIGLAVVFGLGLGWVLLRMLDEAKPDWLVFLPAAGAGAAVIALVTVISLPFLWRMMRPDGLRTE</sequence>
<proteinExistence type="predicted"/>
<gene>
    <name evidence="9" type="ORF">MMA15_18610</name>
</gene>
<feature type="transmembrane region" description="Helical" evidence="7">
    <location>
        <begin position="431"/>
        <end position="452"/>
    </location>
</feature>
<evidence type="ECO:0000256" key="4">
    <source>
        <dbReference type="ARBA" id="ARBA00022989"/>
    </source>
</evidence>
<evidence type="ECO:0000256" key="3">
    <source>
        <dbReference type="ARBA" id="ARBA00022692"/>
    </source>
</evidence>
<protein>
    <submittedName>
        <fullName evidence="9">ABC transporter permease</fullName>
    </submittedName>
</protein>
<feature type="transmembrane region" description="Helical" evidence="7">
    <location>
        <begin position="673"/>
        <end position="694"/>
    </location>
</feature>
<comment type="caution">
    <text evidence="9">The sequence shown here is derived from an EMBL/GenBank/DDBJ whole genome shotgun (WGS) entry which is preliminary data.</text>
</comment>
<accession>A0ABS9T1K7</accession>
<keyword evidence="3 7" id="KW-0812">Transmembrane</keyword>
<evidence type="ECO:0000259" key="8">
    <source>
        <dbReference type="Pfam" id="PF02687"/>
    </source>
</evidence>
<dbReference type="InterPro" id="IPR003838">
    <property type="entry name" value="ABC3_permease_C"/>
</dbReference>
<comment type="subcellular location">
    <subcellularLocation>
        <location evidence="1">Cell membrane</location>
        <topology evidence="1">Multi-pass membrane protein</topology>
    </subcellularLocation>
</comment>
<dbReference type="PANTHER" id="PTHR30287">
    <property type="entry name" value="MEMBRANE COMPONENT OF PREDICTED ABC SUPERFAMILY METABOLITE UPTAKE TRANSPORTER"/>
    <property type="match status" value="1"/>
</dbReference>
<feature type="transmembrane region" description="Helical" evidence="7">
    <location>
        <begin position="760"/>
        <end position="784"/>
    </location>
</feature>
<reference evidence="9" key="2">
    <citation type="journal article" date="2023" name="Int. J. Syst. Evol. Microbiol.">
        <title>Streptomyces marispadix sp. nov., isolated from marine beach sediment of the Northern Coast of Portugal.</title>
        <authorList>
            <person name="dos Santos J.D.N."/>
            <person name="Vitorino I.R."/>
            <person name="Kallscheuer N."/>
            <person name="Srivastava A."/>
            <person name="Krautwurst S."/>
            <person name="Marz M."/>
            <person name="Jogler C."/>
            <person name="Lobo Da Cunha A."/>
            <person name="Catita J."/>
            <person name="Goncalves H."/>
            <person name="Gonzalez I."/>
            <person name="Reyes F."/>
            <person name="Lage O.M."/>
        </authorList>
    </citation>
    <scope>NUCLEOTIDE SEQUENCE</scope>
    <source>
        <strain evidence="9">M600PL45_2</strain>
    </source>
</reference>
<feature type="transmembrane region" description="Helical" evidence="7">
    <location>
        <begin position="42"/>
        <end position="65"/>
    </location>
</feature>
<feature type="transmembrane region" description="Helical" evidence="7">
    <location>
        <begin position="309"/>
        <end position="331"/>
    </location>
</feature>